<evidence type="ECO:0000256" key="4">
    <source>
        <dbReference type="ARBA" id="ARBA00023015"/>
    </source>
</evidence>
<dbReference type="GO" id="GO:0000123">
    <property type="term" value="C:histone acetyltransferase complex"/>
    <property type="evidence" value="ECO:0007669"/>
    <property type="project" value="InterPro"/>
</dbReference>
<evidence type="ECO:0000256" key="7">
    <source>
        <dbReference type="ARBA" id="ARBA00023242"/>
    </source>
</evidence>
<sequence length="126" mass="13962">MSASSVESIQKRRQQVQAALEAVHKQLGDLENRYLEETGTTGNVVRGWEGYIDSKPRATLTNKKEKRLKPSERIFSYSSATAPDEITSETGQTQTPSPVPKRGATGTATSRKRGPSKRKRLAEEED</sequence>
<evidence type="ECO:0000256" key="2">
    <source>
        <dbReference type="ARBA" id="ARBA00010916"/>
    </source>
</evidence>
<gene>
    <name evidence="10" type="ORF">FCC1311_000862</name>
</gene>
<evidence type="ECO:0000256" key="8">
    <source>
        <dbReference type="SAM" id="Coils"/>
    </source>
</evidence>
<accession>A0A2R5FYN0</accession>
<organism evidence="10 11">
    <name type="scientific">Hondaea fermentalgiana</name>
    <dbReference type="NCBI Taxonomy" id="2315210"/>
    <lineage>
        <taxon>Eukaryota</taxon>
        <taxon>Sar</taxon>
        <taxon>Stramenopiles</taxon>
        <taxon>Bigyra</taxon>
        <taxon>Labyrinthulomycetes</taxon>
        <taxon>Thraustochytrida</taxon>
        <taxon>Thraustochytriidae</taxon>
        <taxon>Hondaea</taxon>
    </lineage>
</organism>
<keyword evidence="4" id="KW-0805">Transcription regulation</keyword>
<dbReference type="InterPro" id="IPR015418">
    <property type="entry name" value="Eaf6"/>
</dbReference>
<proteinExistence type="inferred from homology"/>
<comment type="similarity">
    <text evidence="2">Belongs to the EAF6 family.</text>
</comment>
<keyword evidence="6" id="KW-0804">Transcription</keyword>
<evidence type="ECO:0000256" key="3">
    <source>
        <dbReference type="ARBA" id="ARBA00022853"/>
    </source>
</evidence>
<feature type="coiled-coil region" evidence="8">
    <location>
        <begin position="6"/>
        <end position="33"/>
    </location>
</feature>
<protein>
    <submittedName>
        <fullName evidence="10">Chromatin modification-related protein MEAF6</fullName>
    </submittedName>
</protein>
<dbReference type="OrthoDB" id="440324at2759"/>
<dbReference type="EMBL" id="BEYU01000001">
    <property type="protein sequence ID" value="GBG23866.1"/>
    <property type="molecule type" value="Genomic_DNA"/>
</dbReference>
<dbReference type="PANTHER" id="PTHR13476">
    <property type="entry name" value="CHROMATIN MODIFICATION-RELATED PROTEIN MEAF6"/>
    <property type="match status" value="1"/>
</dbReference>
<name>A0A2R5FYN0_9STRA</name>
<dbReference type="GO" id="GO:0005634">
    <property type="term" value="C:nucleus"/>
    <property type="evidence" value="ECO:0007669"/>
    <property type="project" value="UniProtKB-SubCell"/>
</dbReference>
<feature type="region of interest" description="Disordered" evidence="9">
    <location>
        <begin position="62"/>
        <end position="126"/>
    </location>
</feature>
<evidence type="ECO:0000313" key="10">
    <source>
        <dbReference type="EMBL" id="GBG23866.1"/>
    </source>
</evidence>
<evidence type="ECO:0000256" key="6">
    <source>
        <dbReference type="ARBA" id="ARBA00023163"/>
    </source>
</evidence>
<keyword evidence="5 8" id="KW-0175">Coiled coil</keyword>
<keyword evidence="11" id="KW-1185">Reference proteome</keyword>
<evidence type="ECO:0000256" key="1">
    <source>
        <dbReference type="ARBA" id="ARBA00004123"/>
    </source>
</evidence>
<dbReference type="Pfam" id="PF09340">
    <property type="entry name" value="NuA4"/>
    <property type="match status" value="1"/>
</dbReference>
<evidence type="ECO:0000256" key="9">
    <source>
        <dbReference type="SAM" id="MobiDB-lite"/>
    </source>
</evidence>
<keyword evidence="7" id="KW-0539">Nucleus</keyword>
<dbReference type="GO" id="GO:0006325">
    <property type="term" value="P:chromatin organization"/>
    <property type="evidence" value="ECO:0007669"/>
    <property type="project" value="UniProtKB-KW"/>
</dbReference>
<keyword evidence="3" id="KW-0156">Chromatin regulator</keyword>
<feature type="compositionally biased region" description="Basic residues" evidence="9">
    <location>
        <begin position="110"/>
        <end position="120"/>
    </location>
</feature>
<reference evidence="10 11" key="1">
    <citation type="submission" date="2017-12" db="EMBL/GenBank/DDBJ databases">
        <title>Sequencing, de novo assembly and annotation of complete genome of a new Thraustochytrid species, strain FCC1311.</title>
        <authorList>
            <person name="Sedici K."/>
            <person name="Godart F."/>
            <person name="Aiese Cigliano R."/>
            <person name="Sanseverino W."/>
            <person name="Barakat M."/>
            <person name="Ortet P."/>
            <person name="Marechal E."/>
            <person name="Cagnac O."/>
            <person name="Amato A."/>
        </authorList>
    </citation>
    <scope>NUCLEOTIDE SEQUENCE [LARGE SCALE GENOMIC DNA]</scope>
</reference>
<comment type="subcellular location">
    <subcellularLocation>
        <location evidence="1">Nucleus</location>
    </subcellularLocation>
</comment>
<evidence type="ECO:0000256" key="5">
    <source>
        <dbReference type="ARBA" id="ARBA00023054"/>
    </source>
</evidence>
<dbReference type="InParanoid" id="A0A2R5FYN0"/>
<evidence type="ECO:0000313" key="11">
    <source>
        <dbReference type="Proteomes" id="UP000241890"/>
    </source>
</evidence>
<comment type="caution">
    <text evidence="10">The sequence shown here is derived from an EMBL/GenBank/DDBJ whole genome shotgun (WGS) entry which is preliminary data.</text>
</comment>
<dbReference type="AlphaFoldDB" id="A0A2R5FYN0"/>
<dbReference type="Proteomes" id="UP000241890">
    <property type="component" value="Unassembled WGS sequence"/>
</dbReference>